<evidence type="ECO:0000313" key="2">
    <source>
        <dbReference type="Proteomes" id="UP001177021"/>
    </source>
</evidence>
<keyword evidence="2" id="KW-1185">Reference proteome</keyword>
<proteinExistence type="predicted"/>
<accession>A0ACB0JID4</accession>
<gene>
    <name evidence="1" type="ORF">MILVUS5_LOCUS13580</name>
</gene>
<sequence>MSSSFVANSMAVQIPDCDCNKPMRMYISNSGENPKRRYWKCPTHGVADPSSIYTTRKESLQKEPLELITFCLQAVCLDAVWLYPKLRKSFSYFDYCRVDFPYSANKTEDPRSQVRTDKTEVAELIRLERSFSPLVEELTSKENLHSFQRDLQSLMKLVDRQEVLKSSSSEQFKRRKEDEKREDDEKKKKDNKKPQDAEIIIISSDSEAEENEDDADYVEFLASYVPEEEQEEEEQEQNPDPIEISSEDAEEKSEISSEFYPSD</sequence>
<dbReference type="Proteomes" id="UP001177021">
    <property type="component" value="Unassembled WGS sequence"/>
</dbReference>
<evidence type="ECO:0000313" key="1">
    <source>
        <dbReference type="EMBL" id="CAJ2644599.1"/>
    </source>
</evidence>
<organism evidence="1 2">
    <name type="scientific">Trifolium pratense</name>
    <name type="common">Red clover</name>
    <dbReference type="NCBI Taxonomy" id="57577"/>
    <lineage>
        <taxon>Eukaryota</taxon>
        <taxon>Viridiplantae</taxon>
        <taxon>Streptophyta</taxon>
        <taxon>Embryophyta</taxon>
        <taxon>Tracheophyta</taxon>
        <taxon>Spermatophyta</taxon>
        <taxon>Magnoliopsida</taxon>
        <taxon>eudicotyledons</taxon>
        <taxon>Gunneridae</taxon>
        <taxon>Pentapetalae</taxon>
        <taxon>rosids</taxon>
        <taxon>fabids</taxon>
        <taxon>Fabales</taxon>
        <taxon>Fabaceae</taxon>
        <taxon>Papilionoideae</taxon>
        <taxon>50 kb inversion clade</taxon>
        <taxon>NPAAA clade</taxon>
        <taxon>Hologalegina</taxon>
        <taxon>IRL clade</taxon>
        <taxon>Trifolieae</taxon>
        <taxon>Trifolium</taxon>
    </lineage>
</organism>
<comment type="caution">
    <text evidence="1">The sequence shown here is derived from an EMBL/GenBank/DDBJ whole genome shotgun (WGS) entry which is preliminary data.</text>
</comment>
<name>A0ACB0JID4_TRIPR</name>
<dbReference type="EMBL" id="CASHSV030000034">
    <property type="protein sequence ID" value="CAJ2644599.1"/>
    <property type="molecule type" value="Genomic_DNA"/>
</dbReference>
<protein>
    <submittedName>
        <fullName evidence="1">Uncharacterized protein</fullName>
    </submittedName>
</protein>
<reference evidence="1" key="1">
    <citation type="submission" date="2023-10" db="EMBL/GenBank/DDBJ databases">
        <authorList>
            <person name="Rodriguez Cubillos JULIANA M."/>
            <person name="De Vega J."/>
        </authorList>
    </citation>
    <scope>NUCLEOTIDE SEQUENCE</scope>
</reference>